<dbReference type="HOGENOM" id="CLU_969210_0_0_11"/>
<evidence type="ECO:0000256" key="3">
    <source>
        <dbReference type="SAM" id="Phobius"/>
    </source>
</evidence>
<keyword evidence="3" id="KW-0472">Membrane</keyword>
<dbReference type="KEGG" id="ncy:NOCYR_1762"/>
<sequence>MRNYDLASLPALAAASMVACRPLPRAARRARKRAEHARDNCGHYRSRRLPLRLHTRGPDRRVGPAADRFHSRIVGVCQTGKTKGTSIAAIIISVVGTVVGFVVFFAVVSDAFDDAFDTSDVSVATPAAPGQATESGAADQDTSTDQGTRANPYPLGSVITDGDWQVTVNSVTLNANDAVAAENSYNEAPPPGSQYLLANVTITYIGNDPQGDTPFATISYVTADGNTVNSYDSNAVAPDALDTNSPLFEGASTTGNVEFLVPSASAAQGTLAVEPALLSDKVFVAVT</sequence>
<gene>
    <name evidence="5" type="ordered locus">NOCYR_1762</name>
</gene>
<dbReference type="STRING" id="1127134.NOCYR_1762"/>
<dbReference type="InterPro" id="IPR029051">
    <property type="entry name" value="DUF4352"/>
</dbReference>
<keyword evidence="6" id="KW-1185">Reference proteome</keyword>
<evidence type="ECO:0000256" key="2">
    <source>
        <dbReference type="SAM" id="MobiDB-lite"/>
    </source>
</evidence>
<feature type="domain" description="DUF4352" evidence="4">
    <location>
        <begin position="154"/>
        <end position="279"/>
    </location>
</feature>
<feature type="compositionally biased region" description="Polar residues" evidence="2">
    <location>
        <begin position="140"/>
        <end position="149"/>
    </location>
</feature>
<dbReference type="eggNOG" id="COG2314">
    <property type="taxonomic scope" value="Bacteria"/>
</dbReference>
<evidence type="ECO:0000313" key="5">
    <source>
        <dbReference type="EMBL" id="CCF62548.1"/>
    </source>
</evidence>
<name>H6RC12_NOCCG</name>
<feature type="transmembrane region" description="Helical" evidence="3">
    <location>
        <begin position="87"/>
        <end position="108"/>
    </location>
</feature>
<dbReference type="EMBL" id="FO082843">
    <property type="protein sequence ID" value="CCF62548.1"/>
    <property type="molecule type" value="Genomic_DNA"/>
</dbReference>
<keyword evidence="3" id="KW-0812">Transmembrane</keyword>
<evidence type="ECO:0000256" key="1">
    <source>
        <dbReference type="ARBA" id="ARBA00022729"/>
    </source>
</evidence>
<organism evidence="5 6">
    <name type="scientific">Nocardia cyriacigeorgica (strain GUH-2)</name>
    <dbReference type="NCBI Taxonomy" id="1127134"/>
    <lineage>
        <taxon>Bacteria</taxon>
        <taxon>Bacillati</taxon>
        <taxon>Actinomycetota</taxon>
        <taxon>Actinomycetes</taxon>
        <taxon>Mycobacteriales</taxon>
        <taxon>Nocardiaceae</taxon>
        <taxon>Nocardia</taxon>
    </lineage>
</organism>
<protein>
    <recommendedName>
        <fullName evidence="4">DUF4352 domain-containing protein</fullName>
    </recommendedName>
</protein>
<dbReference type="Gene3D" id="2.60.40.1240">
    <property type="match status" value="1"/>
</dbReference>
<dbReference type="Proteomes" id="UP000008190">
    <property type="component" value="Chromosome"/>
</dbReference>
<proteinExistence type="predicted"/>
<dbReference type="InterPro" id="IPR029050">
    <property type="entry name" value="Immunoprotect_excell_Ig-like"/>
</dbReference>
<reference evidence="5 6" key="1">
    <citation type="journal article" date="2012" name="J. Bacteriol.">
        <title>Genome sequence of the human- and animal-pathogenic strain Nocardia cyriacigeorgica GUH-2.</title>
        <authorList>
            <person name="Zoropogui A."/>
            <person name="Pujic P."/>
            <person name="Normand P."/>
            <person name="Barbe V."/>
            <person name="Beaman B."/>
            <person name="Beaman L."/>
            <person name="Boiron P."/>
            <person name="Colinon C."/>
            <person name="Deredjian A."/>
            <person name="Graindorge A."/>
            <person name="Mangenot S."/>
            <person name="Nazaret S."/>
            <person name="Neto M."/>
            <person name="Petit S."/>
            <person name="Roche D."/>
            <person name="Vallenet D."/>
            <person name="Rodriguez-Nava V."/>
            <person name="Richard Y."/>
            <person name="Cournoyer B."/>
            <person name="Blaha D."/>
        </authorList>
    </citation>
    <scope>NUCLEOTIDE SEQUENCE [LARGE SCALE GENOMIC DNA]</scope>
    <source>
        <strain evidence="5 6">GUH-2</strain>
    </source>
</reference>
<feature type="region of interest" description="Disordered" evidence="2">
    <location>
        <begin position="126"/>
        <end position="156"/>
    </location>
</feature>
<keyword evidence="3" id="KW-1133">Transmembrane helix</keyword>
<dbReference type="Pfam" id="PF11611">
    <property type="entry name" value="DUF4352"/>
    <property type="match status" value="1"/>
</dbReference>
<accession>H6RC12</accession>
<dbReference type="AlphaFoldDB" id="H6RC12"/>
<evidence type="ECO:0000313" key="6">
    <source>
        <dbReference type="Proteomes" id="UP000008190"/>
    </source>
</evidence>
<dbReference type="PROSITE" id="PS51257">
    <property type="entry name" value="PROKAR_LIPOPROTEIN"/>
    <property type="match status" value="1"/>
</dbReference>
<evidence type="ECO:0000259" key="4">
    <source>
        <dbReference type="Pfam" id="PF11611"/>
    </source>
</evidence>
<keyword evidence="1" id="KW-0732">Signal</keyword>